<comment type="caution">
    <text evidence="2">The sequence shown here is derived from an EMBL/GenBank/DDBJ whole genome shotgun (WGS) entry which is preliminary data.</text>
</comment>
<dbReference type="EMBL" id="JARGDL010000011">
    <property type="protein sequence ID" value="MDF1612277.1"/>
    <property type="molecule type" value="Genomic_DNA"/>
</dbReference>
<gene>
    <name evidence="2" type="ORF">P0M35_08955</name>
</gene>
<feature type="region of interest" description="Disordered" evidence="1">
    <location>
        <begin position="127"/>
        <end position="148"/>
    </location>
</feature>
<evidence type="ECO:0000313" key="2">
    <source>
        <dbReference type="EMBL" id="MDF1612277.1"/>
    </source>
</evidence>
<dbReference type="Proteomes" id="UP001221302">
    <property type="component" value="Unassembled WGS sequence"/>
</dbReference>
<evidence type="ECO:0000256" key="1">
    <source>
        <dbReference type="SAM" id="MobiDB-lite"/>
    </source>
</evidence>
<dbReference type="RefSeq" id="WP_321536048.1">
    <property type="nucleotide sequence ID" value="NZ_JARGDL010000011.1"/>
</dbReference>
<protein>
    <submittedName>
        <fullName evidence="2">Uncharacterized protein</fullName>
    </submittedName>
</protein>
<keyword evidence="3" id="KW-1185">Reference proteome</keyword>
<proteinExistence type="predicted"/>
<evidence type="ECO:0000313" key="3">
    <source>
        <dbReference type="Proteomes" id="UP001221302"/>
    </source>
</evidence>
<organism evidence="2 3">
    <name type="scientific">Stygiobacter electus</name>
    <dbReference type="NCBI Taxonomy" id="3032292"/>
    <lineage>
        <taxon>Bacteria</taxon>
        <taxon>Pseudomonadati</taxon>
        <taxon>Ignavibacteriota</taxon>
        <taxon>Ignavibacteria</taxon>
        <taxon>Ignavibacteriales</taxon>
        <taxon>Melioribacteraceae</taxon>
        <taxon>Stygiobacter</taxon>
    </lineage>
</organism>
<accession>A0AAE3P1Y0</accession>
<dbReference type="AlphaFoldDB" id="A0AAE3P1Y0"/>
<name>A0AAE3P1Y0_9BACT</name>
<feature type="compositionally biased region" description="Basic and acidic residues" evidence="1">
    <location>
        <begin position="139"/>
        <end position="148"/>
    </location>
</feature>
<reference evidence="2" key="1">
    <citation type="submission" date="2023-03" db="EMBL/GenBank/DDBJ databases">
        <title>Stygiobacter electus gen. nov., sp. nov., facultatively anaerobic thermotolerant bacterium of the class Ignavibacteria from a well of Yessentuki mineral water deposit.</title>
        <authorList>
            <person name="Podosokorskaya O.A."/>
            <person name="Elcheninov A.G."/>
            <person name="Petrova N.F."/>
            <person name="Zavarzina D.G."/>
            <person name="Kublanov I.V."/>
            <person name="Merkel A.Y."/>
        </authorList>
    </citation>
    <scope>NUCLEOTIDE SEQUENCE</scope>
    <source>
        <strain evidence="2">09-Me</strain>
    </source>
</reference>
<sequence>MAKNRSLNNNFYKLILKGDKMLKKNLIAVFIVGFLFTFASLINAQEKLVEKKESKMMMQQEDMQKCTDKIANDSTMCKQMMDKKTTQNKGDKEAMMQRCKTMMDNTETHKKMMNDKEMMKCGMMQHDMKSDSTKTMNQSDHESHHKEK</sequence>